<evidence type="ECO:0000313" key="3">
    <source>
        <dbReference type="Proteomes" id="UP000663845"/>
    </source>
</evidence>
<proteinExistence type="predicted"/>
<evidence type="ECO:0000256" key="1">
    <source>
        <dbReference type="SAM" id="MobiDB-lite"/>
    </source>
</evidence>
<feature type="compositionally biased region" description="Polar residues" evidence="1">
    <location>
        <begin position="116"/>
        <end position="125"/>
    </location>
</feature>
<feature type="region of interest" description="Disordered" evidence="1">
    <location>
        <begin position="116"/>
        <end position="160"/>
    </location>
</feature>
<feature type="compositionally biased region" description="Polar residues" evidence="1">
    <location>
        <begin position="32"/>
        <end position="42"/>
    </location>
</feature>
<gene>
    <name evidence="2" type="ORF">JYZ213_LOCUS4119</name>
</gene>
<dbReference type="Proteomes" id="UP000663845">
    <property type="component" value="Unassembled WGS sequence"/>
</dbReference>
<protein>
    <submittedName>
        <fullName evidence="2">Uncharacterized protein</fullName>
    </submittedName>
</protein>
<feature type="compositionally biased region" description="Polar residues" evidence="1">
    <location>
        <begin position="137"/>
        <end position="160"/>
    </location>
</feature>
<feature type="region of interest" description="Disordered" evidence="1">
    <location>
        <begin position="1"/>
        <end position="67"/>
    </location>
</feature>
<sequence>MSSGGQNTNNNQAGVIPAGDPNQVIPAGTVGVNPQSTLNPNVPHTKADLDNHSNQLNPNNPRYSGHQERLAAEEAAREAAVLHQQAQAAYQYANQMEATAIQAQQAAAQLSQQATFCAQQASAGLSNRGGHEEEQQTSDNAQQSTGGNNQALPQRQTNQS</sequence>
<dbReference type="AlphaFoldDB" id="A0A813REV9"/>
<comment type="caution">
    <text evidence="2">The sequence shown here is derived from an EMBL/GenBank/DDBJ whole genome shotgun (WGS) entry which is preliminary data.</text>
</comment>
<reference evidence="2" key="1">
    <citation type="submission" date="2021-02" db="EMBL/GenBank/DDBJ databases">
        <authorList>
            <person name="Nowell W R."/>
        </authorList>
    </citation>
    <scope>NUCLEOTIDE SEQUENCE</scope>
</reference>
<accession>A0A813REV9</accession>
<feature type="compositionally biased region" description="Polar residues" evidence="1">
    <location>
        <begin position="52"/>
        <end position="62"/>
    </location>
</feature>
<feature type="compositionally biased region" description="Polar residues" evidence="1">
    <location>
        <begin position="1"/>
        <end position="13"/>
    </location>
</feature>
<name>A0A813REV9_9BILA</name>
<evidence type="ECO:0000313" key="2">
    <source>
        <dbReference type="EMBL" id="CAF0780095.1"/>
    </source>
</evidence>
<organism evidence="2 3">
    <name type="scientific">Adineta steineri</name>
    <dbReference type="NCBI Taxonomy" id="433720"/>
    <lineage>
        <taxon>Eukaryota</taxon>
        <taxon>Metazoa</taxon>
        <taxon>Spiralia</taxon>
        <taxon>Gnathifera</taxon>
        <taxon>Rotifera</taxon>
        <taxon>Eurotatoria</taxon>
        <taxon>Bdelloidea</taxon>
        <taxon>Adinetida</taxon>
        <taxon>Adinetidae</taxon>
        <taxon>Adineta</taxon>
    </lineage>
</organism>
<dbReference type="EMBL" id="CAJNOG010000023">
    <property type="protein sequence ID" value="CAF0780095.1"/>
    <property type="molecule type" value="Genomic_DNA"/>
</dbReference>